<dbReference type="NCBIfam" id="TIGR03438">
    <property type="entry name" value="egtD_ergothio"/>
    <property type="match status" value="1"/>
</dbReference>
<keyword evidence="1 4" id="KW-0489">Methyltransferase</keyword>
<dbReference type="PANTHER" id="PTHR43397:SF1">
    <property type="entry name" value="ERGOTHIONEINE BIOSYNTHESIS PROTEIN 1"/>
    <property type="match status" value="1"/>
</dbReference>
<dbReference type="Pfam" id="PF10017">
    <property type="entry name" value="Methyltransf_33"/>
    <property type="match status" value="1"/>
</dbReference>
<sequence>MDQQDNKVLGPEPKDSSLYRRSVLLETLTKHRNANLALNPASSQESPPNLRVHHLHDPVDDDLELVRSGISAAQPWLHPKFFYDARGSALFDAITATPEYYPTRTEAAIFARHIDEMLAYVDDRTVLVEPGSGNCDKALTLLRNEKLTHYAPIEISRDFLVECCRRLASSRPNLLVDAICGDFTRSHLLPDSIPDEGRLIFFPGSTIGNFDPQHAQALLHNFRGLAGPSGGHLLIGTDLPKDQATLEAAYNDAQGFTAQFNLNMLVHLNQRLDCRFLPEDFAHKAFYNADLGRIEMHLVCKRDTPVRVGEDQLTLAAGQSIHTESSYKYAPNAFLELAQGAGFEPVAHWTDPKDWFAVHLMRAV</sequence>
<evidence type="ECO:0000313" key="4">
    <source>
        <dbReference type="EMBL" id="QCF26502.1"/>
    </source>
</evidence>
<dbReference type="EMBL" id="CP031093">
    <property type="protein sequence ID" value="QCF26502.1"/>
    <property type="molecule type" value="Genomic_DNA"/>
</dbReference>
<feature type="domain" description="Histidine-specific methyltransferase SAM-dependent" evidence="3">
    <location>
        <begin position="65"/>
        <end position="362"/>
    </location>
</feature>
<dbReference type="GO" id="GO:0052706">
    <property type="term" value="F:L-histidine N(alpha)-methyltransferase activity"/>
    <property type="evidence" value="ECO:0007669"/>
    <property type="project" value="UniProtKB-EC"/>
</dbReference>
<dbReference type="AlphaFoldDB" id="A0A4P7XJG6"/>
<dbReference type="KEGG" id="hmi:soil367_11445"/>
<dbReference type="OrthoDB" id="5289726at2"/>
<dbReference type="Proteomes" id="UP000298049">
    <property type="component" value="Chromosome"/>
</dbReference>
<dbReference type="InterPro" id="IPR019257">
    <property type="entry name" value="MeTrfase_dom"/>
</dbReference>
<dbReference type="GO" id="GO:0032259">
    <property type="term" value="P:methylation"/>
    <property type="evidence" value="ECO:0007669"/>
    <property type="project" value="UniProtKB-KW"/>
</dbReference>
<dbReference type="InterPro" id="IPR035094">
    <property type="entry name" value="EgtD"/>
</dbReference>
<dbReference type="SUPFAM" id="SSF53335">
    <property type="entry name" value="S-adenosyl-L-methionine-dependent methyltransferases"/>
    <property type="match status" value="1"/>
</dbReference>
<protein>
    <submittedName>
        <fullName evidence="4">L-histidine N(Alpha)-methyltransferase</fullName>
        <ecNumber evidence="4">2.1.1.44</ecNumber>
    </submittedName>
</protein>
<gene>
    <name evidence="4" type="primary">egtD</name>
    <name evidence="4" type="ORF">soil367_11445</name>
</gene>
<dbReference type="PANTHER" id="PTHR43397">
    <property type="entry name" value="ERGOTHIONEINE BIOSYNTHESIS PROTEIN 1"/>
    <property type="match status" value="1"/>
</dbReference>
<organism evidence="4 5">
    <name type="scientific">Hydrocarboniclastica marina</name>
    <dbReference type="NCBI Taxonomy" id="2259620"/>
    <lineage>
        <taxon>Bacteria</taxon>
        <taxon>Pseudomonadati</taxon>
        <taxon>Pseudomonadota</taxon>
        <taxon>Gammaproteobacteria</taxon>
        <taxon>Alteromonadales</taxon>
        <taxon>Alteromonadaceae</taxon>
        <taxon>Hydrocarboniclastica</taxon>
    </lineage>
</organism>
<name>A0A4P7XJG6_9ALTE</name>
<proteinExistence type="predicted"/>
<keyword evidence="5" id="KW-1185">Reference proteome</keyword>
<dbReference type="InterPro" id="IPR029063">
    <property type="entry name" value="SAM-dependent_MTases_sf"/>
</dbReference>
<dbReference type="InterPro" id="IPR051128">
    <property type="entry name" value="EgtD_Methyltrsf_superfamily"/>
</dbReference>
<evidence type="ECO:0000313" key="5">
    <source>
        <dbReference type="Proteomes" id="UP000298049"/>
    </source>
</evidence>
<dbReference type="EC" id="2.1.1.44" evidence="4"/>
<evidence type="ECO:0000259" key="3">
    <source>
        <dbReference type="Pfam" id="PF10017"/>
    </source>
</evidence>
<dbReference type="PIRSF" id="PIRSF018005">
    <property type="entry name" value="UCP018005"/>
    <property type="match status" value="1"/>
</dbReference>
<evidence type="ECO:0000256" key="2">
    <source>
        <dbReference type="ARBA" id="ARBA00022679"/>
    </source>
</evidence>
<evidence type="ECO:0000256" key="1">
    <source>
        <dbReference type="ARBA" id="ARBA00022603"/>
    </source>
</evidence>
<reference evidence="4 5" key="1">
    <citation type="submission" date="2018-07" db="EMBL/GenBank/DDBJ databases">
        <title>Marsedoiliclastica nanhaica gen. nov. sp. nov., a novel marine hydrocarbonoclastic bacterium isolated from an in-situ enriched hydrocarbon-degrading consortium in deep-sea sediment.</title>
        <authorList>
            <person name="Dong C."/>
            <person name="Ma T."/>
            <person name="Liu R."/>
            <person name="Shao Z."/>
        </authorList>
    </citation>
    <scope>NUCLEOTIDE SEQUENCE [LARGE SCALE GENOMIC DNA]</scope>
    <source>
        <strain evidence="5">soil36-7</strain>
    </source>
</reference>
<keyword evidence="2 4" id="KW-0808">Transferase</keyword>
<accession>A0A4P7XJG6</accession>
<dbReference type="Gene3D" id="3.40.50.150">
    <property type="entry name" value="Vaccinia Virus protein VP39"/>
    <property type="match status" value="1"/>
</dbReference>
<dbReference type="InterPro" id="IPR017804">
    <property type="entry name" value="MeTrfase_EgtD-like"/>
</dbReference>